<evidence type="ECO:0000313" key="9">
    <source>
        <dbReference type="EMBL" id="KAF5351279.1"/>
    </source>
</evidence>
<dbReference type="Proteomes" id="UP000518752">
    <property type="component" value="Unassembled WGS sequence"/>
</dbReference>
<dbReference type="GO" id="GO:0005634">
    <property type="term" value="C:nucleus"/>
    <property type="evidence" value="ECO:0007669"/>
    <property type="project" value="TreeGrafter"/>
</dbReference>
<name>A0A8H5D1C6_9AGAR</name>
<dbReference type="GO" id="GO:0005694">
    <property type="term" value="C:chromosome"/>
    <property type="evidence" value="ECO:0007669"/>
    <property type="project" value="TreeGrafter"/>
</dbReference>
<evidence type="ECO:0000259" key="7">
    <source>
        <dbReference type="PROSITE" id="PS51192"/>
    </source>
</evidence>
<dbReference type="GO" id="GO:0005524">
    <property type="term" value="F:ATP binding"/>
    <property type="evidence" value="ECO:0007669"/>
    <property type="project" value="UniProtKB-KW"/>
</dbReference>
<evidence type="ECO:0000256" key="6">
    <source>
        <dbReference type="SAM" id="MobiDB-lite"/>
    </source>
</evidence>
<gene>
    <name evidence="9" type="ORF">D9757_014549</name>
</gene>
<dbReference type="PANTHER" id="PTHR13710">
    <property type="entry name" value="DNA HELICASE RECQ FAMILY MEMBER"/>
    <property type="match status" value="1"/>
</dbReference>
<evidence type="ECO:0000256" key="2">
    <source>
        <dbReference type="ARBA" id="ARBA00022741"/>
    </source>
</evidence>
<dbReference type="PROSITE" id="PS51194">
    <property type="entry name" value="HELICASE_CTER"/>
    <property type="match status" value="1"/>
</dbReference>
<dbReference type="GO" id="GO:0000724">
    <property type="term" value="P:double-strand break repair via homologous recombination"/>
    <property type="evidence" value="ECO:0007669"/>
    <property type="project" value="TreeGrafter"/>
</dbReference>
<dbReference type="OrthoDB" id="2507344at2759"/>
<feature type="domain" description="Helicase ATP-binding" evidence="7">
    <location>
        <begin position="1090"/>
        <end position="1249"/>
    </location>
</feature>
<dbReference type="InterPro" id="IPR014001">
    <property type="entry name" value="Helicase_ATP-bd"/>
</dbReference>
<dbReference type="GO" id="GO:0003676">
    <property type="term" value="F:nucleic acid binding"/>
    <property type="evidence" value="ECO:0007669"/>
    <property type="project" value="InterPro"/>
</dbReference>
<feature type="region of interest" description="Disordered" evidence="6">
    <location>
        <begin position="76"/>
        <end position="113"/>
    </location>
</feature>
<evidence type="ECO:0000259" key="8">
    <source>
        <dbReference type="PROSITE" id="PS51194"/>
    </source>
</evidence>
<dbReference type="InterPro" id="IPR011545">
    <property type="entry name" value="DEAD/DEAH_box_helicase_dom"/>
</dbReference>
<keyword evidence="3" id="KW-0067">ATP-binding</keyword>
<dbReference type="GO" id="GO:0009378">
    <property type="term" value="F:four-way junction helicase activity"/>
    <property type="evidence" value="ECO:0007669"/>
    <property type="project" value="TreeGrafter"/>
</dbReference>
<keyword evidence="2" id="KW-0547">Nucleotide-binding</keyword>
<dbReference type="SMART" id="SM00487">
    <property type="entry name" value="DEXDc"/>
    <property type="match status" value="1"/>
</dbReference>
<dbReference type="PANTHER" id="PTHR13710:SF149">
    <property type="entry name" value="ATP-DEPENDENT DNA HELICASE TLH2"/>
    <property type="match status" value="1"/>
</dbReference>
<organism evidence="9 10">
    <name type="scientific">Collybiopsis confluens</name>
    <dbReference type="NCBI Taxonomy" id="2823264"/>
    <lineage>
        <taxon>Eukaryota</taxon>
        <taxon>Fungi</taxon>
        <taxon>Dikarya</taxon>
        <taxon>Basidiomycota</taxon>
        <taxon>Agaricomycotina</taxon>
        <taxon>Agaricomycetes</taxon>
        <taxon>Agaricomycetidae</taxon>
        <taxon>Agaricales</taxon>
        <taxon>Marasmiineae</taxon>
        <taxon>Omphalotaceae</taxon>
        <taxon>Collybiopsis</taxon>
    </lineage>
</organism>
<proteinExistence type="inferred from homology"/>
<comment type="similarity">
    <text evidence="1">Belongs to the helicase family. RecQ subfamily.</text>
</comment>
<dbReference type="GO" id="GO:0005737">
    <property type="term" value="C:cytoplasm"/>
    <property type="evidence" value="ECO:0007669"/>
    <property type="project" value="TreeGrafter"/>
</dbReference>
<dbReference type="SUPFAM" id="SSF52540">
    <property type="entry name" value="P-loop containing nucleoside triphosphate hydrolases"/>
    <property type="match status" value="1"/>
</dbReference>
<evidence type="ECO:0000256" key="1">
    <source>
        <dbReference type="ARBA" id="ARBA00005446"/>
    </source>
</evidence>
<evidence type="ECO:0000256" key="5">
    <source>
        <dbReference type="ARBA" id="ARBA00034808"/>
    </source>
</evidence>
<accession>A0A8H5D1C6</accession>
<keyword evidence="10" id="KW-1185">Reference proteome</keyword>
<evidence type="ECO:0000313" key="10">
    <source>
        <dbReference type="Proteomes" id="UP000518752"/>
    </source>
</evidence>
<dbReference type="Gene3D" id="3.40.50.300">
    <property type="entry name" value="P-loop containing nucleotide triphosphate hydrolases"/>
    <property type="match status" value="2"/>
</dbReference>
<dbReference type="InterPro" id="IPR027417">
    <property type="entry name" value="P-loop_NTPase"/>
</dbReference>
<dbReference type="EC" id="5.6.2.4" evidence="5"/>
<evidence type="ECO:0000256" key="4">
    <source>
        <dbReference type="ARBA" id="ARBA00034617"/>
    </source>
</evidence>
<feature type="compositionally biased region" description="Low complexity" evidence="6">
    <location>
        <begin position="99"/>
        <end position="108"/>
    </location>
</feature>
<dbReference type="GO" id="GO:0043138">
    <property type="term" value="F:3'-5' DNA helicase activity"/>
    <property type="evidence" value="ECO:0007669"/>
    <property type="project" value="UniProtKB-EC"/>
</dbReference>
<protein>
    <recommendedName>
        <fullName evidence="5">DNA 3'-5' helicase</fullName>
        <ecNumber evidence="5">5.6.2.4</ecNumber>
    </recommendedName>
</protein>
<sequence length="1638" mass="185535">MDSALICTVAFHTTAIANIRTITIITQFSTMSSIKVLGNRVQISRGLDGRLPCPCGAEIHSRYNFQKLHNLLRRTNHPGPYESTNEDIPFQIHAPSPPSNDLNPNSDPYTTSSIRESLSNENLLGQIENEDTMDVDIPGENDAPQEIVESIPDLDIADGQDDSDGEDEMVLTDDVSLSMPADHSPDAYSNPESFLLRYGIRVEPAYRLVVCLECQEILHSQSIYNHKVIKHYRNTKNLPINTRLPLSADILAAIEKLGGRDIEPPEPSSGPIKRISGVKVVSGKKCTFRDCTGHIYASRSPMLKHQSKHAGAKSLAHSTTPVLCQPLNLVKEFRRYIEVTPVVEQPGDASLDLLLQAAEDCNLLKLDNTFRQAISEQEKSAVFSQTRWDHLLNNVNIEQLLLLSAQSGLFSQPRFSLLRTLVEEYYQSIVPKLVQIPVLVRRQLLTADSSRPLKNQPFRRPQQLGTVSRDADCITHFLSFLIVHHESPINEYPIVLHENCLDENKLPKPEFLVSIHQTVWAILSETSREFLNNDEFCPFTRFLIAAHLKKHGQIERAHAITPFIARAQWAFRATASQQLIVVKDQYGGNFEDAFVFVRKFVSEGSQTLFNSLRQTLHLLSALAYRQQGMARFIWSRDRRTLSIDGFPVHIPTFLNNVRQTLVDVTKQIKELFRGFDMDSILVHIDQSMVPDESGQSKWFIDQISNDDERYSFINEDRNGLNSGHRLFLQFLLDYSGLFHRDGNQLVANRKKVNQWFEELGTVVRGLYYLVVTTWGGGARGTETEKLLFANRHSRNLLLINGLLTIITEYSKTQSMTGAGHIIARAPAFQVSRLLVLLISTLYPAAGYINCFIGADKLHCLPYFYEIFVLHGNSMTTKDFTRTLGEFNQANAGLDLKLADFRQFMSCVLISSTHCSFTDPDEEDENVRAAHESFNHSVETGRQMYGVDDVGKRTRIAPDALARMQQVSLRWHAFIGLLHPILLEKIPVNASIEQSFNSAETTALIETHFRSFQGFVQGQLEGYEVRTQQVLVRLFESLSTQLLERINPNGEAPSYSNPHRIPVPPQLLTILRQTFGRMFTTFKSPEQAELINSSRSNLHVIGVLATGGGKSMSFFGAAKIYPHSLFIVISPLIALTHDHEAHRISLSIKGGIWGNTNLDPHEAQIVFVSAHLATTEAFIDWASSVAIQKRLRRIFLDEAHQVLTAQDYRVCFRLLHRLVQLGVPITCLTATLMTRCTPVLLSTLKITDISIVDEIRSYTGRKNLKYHVEHIHESEHILGRFQNIVQSYSPDFSPNDRGIIYCRLVQDVEEVGKTLGCPIYVGRMDDYERKRAVARWKEARNEVDRWIACTEAFGQGVDYAHVRVTIHRDPWELINWVQETGRLGRDGHRAVSFTFWSDLPPALNAHDSDFCGRQEMRGLLRSNECIRLGFAALDREAHSCTALGAELCSRCEDTSNILLTFLELANLPVSVQTNAQQLRRQREAGESELLELKSILDSLANSPCPDCWVYGGEHPRPNAHDRHHAFNIQQNTLKLSWVVNDNWPFCWVCWVPFRRPCNHPPSTPGQVIKLENCPYQLLDSVTQKIVPIIPHLILLIFSHSARRSDSKEFQQRMADKLGVDCFQITQFDRMSPLPGRLQQ</sequence>
<comment type="caution">
    <text evidence="9">The sequence shown here is derived from an EMBL/GenBank/DDBJ whole genome shotgun (WGS) entry which is preliminary data.</text>
</comment>
<dbReference type="PROSITE" id="PS51192">
    <property type="entry name" value="HELICASE_ATP_BIND_1"/>
    <property type="match status" value="1"/>
</dbReference>
<dbReference type="InterPro" id="IPR001650">
    <property type="entry name" value="Helicase_C-like"/>
</dbReference>
<feature type="domain" description="Helicase C-terminal" evidence="8">
    <location>
        <begin position="1282"/>
        <end position="1433"/>
    </location>
</feature>
<comment type="catalytic activity">
    <reaction evidence="4">
        <text>Couples ATP hydrolysis with the unwinding of duplex DNA by translocating in the 3'-5' direction.</text>
        <dbReference type="EC" id="5.6.2.4"/>
    </reaction>
</comment>
<dbReference type="EMBL" id="JAACJN010000288">
    <property type="protein sequence ID" value="KAF5351279.1"/>
    <property type="molecule type" value="Genomic_DNA"/>
</dbReference>
<dbReference type="Pfam" id="PF00270">
    <property type="entry name" value="DEAD"/>
    <property type="match status" value="1"/>
</dbReference>
<reference evidence="9 10" key="1">
    <citation type="journal article" date="2020" name="ISME J.">
        <title>Uncovering the hidden diversity of litter-decomposition mechanisms in mushroom-forming fungi.</title>
        <authorList>
            <person name="Floudas D."/>
            <person name="Bentzer J."/>
            <person name="Ahren D."/>
            <person name="Johansson T."/>
            <person name="Persson P."/>
            <person name="Tunlid A."/>
        </authorList>
    </citation>
    <scope>NUCLEOTIDE SEQUENCE [LARGE SCALE GENOMIC DNA]</scope>
    <source>
        <strain evidence="9 10">CBS 406.79</strain>
    </source>
</reference>
<evidence type="ECO:0000256" key="3">
    <source>
        <dbReference type="ARBA" id="ARBA00022840"/>
    </source>
</evidence>
<dbReference type="Pfam" id="PF00271">
    <property type="entry name" value="Helicase_C"/>
    <property type="match status" value="1"/>
</dbReference>